<evidence type="ECO:0000313" key="1">
    <source>
        <dbReference type="EMBL" id="TMS57990.1"/>
    </source>
</evidence>
<gene>
    <name evidence="1" type="ORF">MW7_009465</name>
</gene>
<name>A0ACD3SP70_9BURK</name>
<dbReference type="Proteomes" id="UP000004277">
    <property type="component" value="Unassembled WGS sequence"/>
</dbReference>
<keyword evidence="2" id="KW-1185">Reference proteome</keyword>
<reference evidence="1" key="1">
    <citation type="submission" date="2019-05" db="EMBL/GenBank/DDBJ databases">
        <title>Revised genome assembly of Burkholderiaceae (previously Ralstonia) sp. PBA.</title>
        <authorList>
            <person name="Gan H.M."/>
        </authorList>
    </citation>
    <scope>NUCLEOTIDE SEQUENCE</scope>
    <source>
        <strain evidence="1">PBA</strain>
    </source>
</reference>
<evidence type="ECO:0000313" key="2">
    <source>
        <dbReference type="Proteomes" id="UP000004277"/>
    </source>
</evidence>
<protein>
    <submittedName>
        <fullName evidence="1">Uncharacterized protein</fullName>
    </submittedName>
</protein>
<organism evidence="1 2">
    <name type="scientific">Imbroritus primus</name>
    <dbReference type="NCBI Taxonomy" id="3058603"/>
    <lineage>
        <taxon>Bacteria</taxon>
        <taxon>Pseudomonadati</taxon>
        <taxon>Pseudomonadota</taxon>
        <taxon>Betaproteobacteria</taxon>
        <taxon>Burkholderiales</taxon>
        <taxon>Burkholderiaceae</taxon>
        <taxon>Imbroritus</taxon>
    </lineage>
</organism>
<proteinExistence type="predicted"/>
<sequence length="691" mass="75672">MAEPLGRTQSGSTPVKTRVRLDIPEYSPEALPEHNAREINLLLLEAGPKRIAHFLANTAEWANAKYGYLDQHGRYRLALSLREYLDGKPALKARMEQLGLSYQALPARPVRNRRTCTASPSTTPSSQATHPCKRAMPLPSPARALPWKNADTLNRFLLSATAEDVHRFTSNPGDWAFTRYACCDDRGRERTYDSLAQYLHAQPELRVRLQQLGIDCAAVPAVKPPTQPTRRTRSTANMGKTPAAEPAAGPTPPRTVEGATPPSSGGATVPDPVLTIPHHIATDAPTQAGASGRQTLADASPPSITQKPTLDDEVDRHAASPSDISGGSDRPPISLPGGSAGTVASTTPLSLEGGAGNNVARLLPEPAPVQDNNEPLPCRFEVDSAPLFRPETEVLAAVIDPSAAPPILTHLRDPRAEWDTAELDDMKKVFHDFSDKHIQMPLHLLNTPGAQSYALDISDEELAAIQRQLRSAGPHSGQALTFTLFTAHGKEWYAGIVIQRDPPRAPWWTRLLTNLVRRQSPEPATPTDTRSFAFYLFGKTNLADLHDIKLHIALSTTFQIPIDRVEIHPAPLDIPAQRISSMPDAELNLNAQPSTPSVDEGPLPQGESPITIHTSGETEAPSPNPVSISNSCLLTVHMVREFDANREHYKNSRPQEVVQAISQRWRKLRMEDCRQVWTQLQEMMSSARKMP</sequence>
<accession>A0ACD3SP70</accession>
<dbReference type="EMBL" id="AKCV02000016">
    <property type="protein sequence ID" value="TMS57990.1"/>
    <property type="molecule type" value="Genomic_DNA"/>
</dbReference>
<comment type="caution">
    <text evidence="1">The sequence shown here is derived from an EMBL/GenBank/DDBJ whole genome shotgun (WGS) entry which is preliminary data.</text>
</comment>